<evidence type="ECO:0000259" key="4">
    <source>
        <dbReference type="Pfam" id="PF13649"/>
    </source>
</evidence>
<dbReference type="Pfam" id="PF13649">
    <property type="entry name" value="Methyltransf_25"/>
    <property type="match status" value="1"/>
</dbReference>
<dbReference type="InterPro" id="IPR029063">
    <property type="entry name" value="SAM-dependent_MTases_sf"/>
</dbReference>
<dbReference type="EMBL" id="SNXZ01000003">
    <property type="protein sequence ID" value="TDP98115.1"/>
    <property type="molecule type" value="Genomic_DNA"/>
</dbReference>
<dbReference type="Gene3D" id="3.40.50.150">
    <property type="entry name" value="Vaccinia Virus protein VP39"/>
    <property type="match status" value="1"/>
</dbReference>
<dbReference type="GO" id="GO:0032259">
    <property type="term" value="P:methylation"/>
    <property type="evidence" value="ECO:0007669"/>
    <property type="project" value="UniProtKB-KW"/>
</dbReference>
<evidence type="ECO:0000313" key="5">
    <source>
        <dbReference type="EMBL" id="TDP98115.1"/>
    </source>
</evidence>
<keyword evidence="1 5" id="KW-0489">Methyltransferase</keyword>
<protein>
    <submittedName>
        <fullName evidence="5">Methyltransferase family protein</fullName>
    </submittedName>
</protein>
<dbReference type="PANTHER" id="PTHR43464">
    <property type="entry name" value="METHYLTRANSFERASE"/>
    <property type="match status" value="1"/>
</dbReference>
<reference evidence="5 6" key="1">
    <citation type="submission" date="2019-03" db="EMBL/GenBank/DDBJ databases">
        <title>Genomic Encyclopedia of Type Strains, Phase IV (KMG-IV): sequencing the most valuable type-strain genomes for metagenomic binning, comparative biology and taxonomic classification.</title>
        <authorList>
            <person name="Goeker M."/>
        </authorList>
    </citation>
    <scope>NUCLEOTIDE SEQUENCE [LARGE SCALE GENOMIC DNA]</scope>
    <source>
        <strain evidence="5 6">DSM 45361</strain>
    </source>
</reference>
<dbReference type="InterPro" id="IPR041698">
    <property type="entry name" value="Methyltransf_25"/>
</dbReference>
<evidence type="ECO:0000256" key="1">
    <source>
        <dbReference type="ARBA" id="ARBA00022603"/>
    </source>
</evidence>
<dbReference type="AlphaFoldDB" id="A0A4R6SFY6"/>
<keyword evidence="2 5" id="KW-0808">Transferase</keyword>
<gene>
    <name evidence="5" type="ORF">EV186_1031095</name>
</gene>
<dbReference type="GO" id="GO:0008168">
    <property type="term" value="F:methyltransferase activity"/>
    <property type="evidence" value="ECO:0007669"/>
    <property type="project" value="UniProtKB-KW"/>
</dbReference>
<sequence>MTERGFRLDEVDFDGVYEGGSILKGADLPFAEGVPWDIKAPQPAVVRLADAGVLHDEVLDAGCGLGENAIFLASRGYRVTGVDGSPVALDTARARAAERGVDVTFLHADVTTMDGVDAKFSTVLDSALYHCLTASQRDAYAAALARVTLPGARLHLFCFADEGNEGFGLPMTVSRDDLREHLGNHWTIRDIELTEYTTALKGEAWAGMGERLHRMGVPMDPADRSKLRTDDQGRIIGRVWYVVADRA</sequence>
<organism evidence="5 6">
    <name type="scientific">Labedaea rhizosphaerae</name>
    <dbReference type="NCBI Taxonomy" id="598644"/>
    <lineage>
        <taxon>Bacteria</taxon>
        <taxon>Bacillati</taxon>
        <taxon>Actinomycetota</taxon>
        <taxon>Actinomycetes</taxon>
        <taxon>Pseudonocardiales</taxon>
        <taxon>Pseudonocardiaceae</taxon>
        <taxon>Labedaea</taxon>
    </lineage>
</organism>
<dbReference type="OrthoDB" id="3825914at2"/>
<evidence type="ECO:0000256" key="3">
    <source>
        <dbReference type="ARBA" id="ARBA00022691"/>
    </source>
</evidence>
<dbReference type="SUPFAM" id="SSF53335">
    <property type="entry name" value="S-adenosyl-L-methionine-dependent methyltransferases"/>
    <property type="match status" value="1"/>
</dbReference>
<feature type="domain" description="Methyltransferase" evidence="4">
    <location>
        <begin position="58"/>
        <end position="151"/>
    </location>
</feature>
<dbReference type="Proteomes" id="UP000295444">
    <property type="component" value="Unassembled WGS sequence"/>
</dbReference>
<evidence type="ECO:0000256" key="2">
    <source>
        <dbReference type="ARBA" id="ARBA00022679"/>
    </source>
</evidence>
<evidence type="ECO:0000313" key="6">
    <source>
        <dbReference type="Proteomes" id="UP000295444"/>
    </source>
</evidence>
<accession>A0A4R6SFY6</accession>
<keyword evidence="6" id="KW-1185">Reference proteome</keyword>
<name>A0A4R6SFY6_LABRH</name>
<proteinExistence type="predicted"/>
<comment type="caution">
    <text evidence="5">The sequence shown here is derived from an EMBL/GenBank/DDBJ whole genome shotgun (WGS) entry which is preliminary data.</text>
</comment>
<dbReference type="RefSeq" id="WP_133851217.1">
    <property type="nucleotide sequence ID" value="NZ_SNXZ01000003.1"/>
</dbReference>
<dbReference type="CDD" id="cd02440">
    <property type="entry name" value="AdoMet_MTases"/>
    <property type="match status" value="1"/>
</dbReference>
<dbReference type="PANTHER" id="PTHR43464:SF19">
    <property type="entry name" value="UBIQUINONE BIOSYNTHESIS O-METHYLTRANSFERASE, MITOCHONDRIAL"/>
    <property type="match status" value="1"/>
</dbReference>
<keyword evidence="3" id="KW-0949">S-adenosyl-L-methionine</keyword>